<evidence type="ECO:0000256" key="3">
    <source>
        <dbReference type="ARBA" id="ARBA00022982"/>
    </source>
</evidence>
<comment type="similarity">
    <text evidence="1">Belongs to the thioredoxin family.</text>
</comment>
<sequence>MATVELTTENFNETLARDGITLVDFWASWCGPCRQFAPVFEKASETHEDIVFGKVDTEAQQQLAAAFDIQSIPTLMVIRDRVVLYARPGALPGDVLEDLIGQARELDMDEVRKQAEDTEAADAGTQV</sequence>
<keyword evidence="5" id="KW-0676">Redox-active center</keyword>
<dbReference type="PROSITE" id="PS00194">
    <property type="entry name" value="THIOREDOXIN_1"/>
    <property type="match status" value="1"/>
</dbReference>
<keyword evidence="3" id="KW-0249">Electron transport</keyword>
<dbReference type="PROSITE" id="PS51352">
    <property type="entry name" value="THIOREDOXIN_2"/>
    <property type="match status" value="1"/>
</dbReference>
<dbReference type="InterPro" id="IPR036249">
    <property type="entry name" value="Thioredoxin-like_sf"/>
</dbReference>
<evidence type="ECO:0000256" key="2">
    <source>
        <dbReference type="ARBA" id="ARBA00022448"/>
    </source>
</evidence>
<gene>
    <name evidence="8" type="primary">trxA_3</name>
    <name evidence="8" type="ORF">GCM10009539_85010</name>
</gene>
<dbReference type="PRINTS" id="PR00421">
    <property type="entry name" value="THIOREDOXIN"/>
</dbReference>
<dbReference type="Gene3D" id="3.40.30.10">
    <property type="entry name" value="Glutaredoxin"/>
    <property type="match status" value="1"/>
</dbReference>
<keyword evidence="4" id="KW-1015">Disulfide bond</keyword>
<keyword evidence="2" id="KW-0813">Transport</keyword>
<dbReference type="SUPFAM" id="SSF52833">
    <property type="entry name" value="Thioredoxin-like"/>
    <property type="match status" value="1"/>
</dbReference>
<evidence type="ECO:0000313" key="8">
    <source>
        <dbReference type="EMBL" id="GAA0283908.1"/>
    </source>
</evidence>
<evidence type="ECO:0000256" key="4">
    <source>
        <dbReference type="ARBA" id="ARBA00023157"/>
    </source>
</evidence>
<dbReference type="InterPro" id="IPR017937">
    <property type="entry name" value="Thioredoxin_CS"/>
</dbReference>
<evidence type="ECO:0000256" key="5">
    <source>
        <dbReference type="ARBA" id="ARBA00023284"/>
    </source>
</evidence>
<evidence type="ECO:0000256" key="6">
    <source>
        <dbReference type="NCBIfam" id="TIGR01068"/>
    </source>
</evidence>
<reference evidence="9" key="1">
    <citation type="journal article" date="2019" name="Int. J. Syst. Evol. Microbiol.">
        <title>The Global Catalogue of Microorganisms (GCM) 10K type strain sequencing project: providing services to taxonomists for standard genome sequencing and annotation.</title>
        <authorList>
            <consortium name="The Broad Institute Genomics Platform"/>
            <consortium name="The Broad Institute Genome Sequencing Center for Infectious Disease"/>
            <person name="Wu L."/>
            <person name="Ma J."/>
        </authorList>
    </citation>
    <scope>NUCLEOTIDE SEQUENCE [LARGE SCALE GENOMIC DNA]</scope>
    <source>
        <strain evidence="9">JCM 10425</strain>
    </source>
</reference>
<organism evidence="8 9">
    <name type="scientific">Cryptosporangium japonicum</name>
    <dbReference type="NCBI Taxonomy" id="80872"/>
    <lineage>
        <taxon>Bacteria</taxon>
        <taxon>Bacillati</taxon>
        <taxon>Actinomycetota</taxon>
        <taxon>Actinomycetes</taxon>
        <taxon>Cryptosporangiales</taxon>
        <taxon>Cryptosporangiaceae</taxon>
        <taxon>Cryptosporangium</taxon>
    </lineage>
</organism>
<dbReference type="EMBL" id="BAAAGX010000046">
    <property type="protein sequence ID" value="GAA0283908.1"/>
    <property type="molecule type" value="Genomic_DNA"/>
</dbReference>
<protein>
    <recommendedName>
        <fullName evidence="6">Thioredoxin</fullName>
    </recommendedName>
</protein>
<dbReference type="Pfam" id="PF00085">
    <property type="entry name" value="Thioredoxin"/>
    <property type="match status" value="1"/>
</dbReference>
<proteinExistence type="inferred from homology"/>
<dbReference type="PANTHER" id="PTHR45663:SF40">
    <property type="entry name" value="THIOREDOXIN 2"/>
    <property type="match status" value="1"/>
</dbReference>
<name>A0ABP3F1E3_9ACTN</name>
<feature type="domain" description="Thioredoxin" evidence="7">
    <location>
        <begin position="1"/>
        <end position="105"/>
    </location>
</feature>
<dbReference type="CDD" id="cd02947">
    <property type="entry name" value="TRX_family"/>
    <property type="match status" value="1"/>
</dbReference>
<dbReference type="NCBIfam" id="TIGR01068">
    <property type="entry name" value="thioredoxin"/>
    <property type="match status" value="1"/>
</dbReference>
<evidence type="ECO:0000256" key="1">
    <source>
        <dbReference type="ARBA" id="ARBA00008987"/>
    </source>
</evidence>
<evidence type="ECO:0000259" key="7">
    <source>
        <dbReference type="PROSITE" id="PS51352"/>
    </source>
</evidence>
<dbReference type="RefSeq" id="WP_344654638.1">
    <property type="nucleotide sequence ID" value="NZ_BAAAGX010000046.1"/>
</dbReference>
<keyword evidence="9" id="KW-1185">Reference proteome</keyword>
<accession>A0ABP3F1E3</accession>
<dbReference type="Proteomes" id="UP001500967">
    <property type="component" value="Unassembled WGS sequence"/>
</dbReference>
<dbReference type="PANTHER" id="PTHR45663">
    <property type="entry name" value="GEO12009P1"/>
    <property type="match status" value="1"/>
</dbReference>
<dbReference type="InterPro" id="IPR005746">
    <property type="entry name" value="Thioredoxin"/>
</dbReference>
<comment type="caution">
    <text evidence="8">The sequence shown here is derived from an EMBL/GenBank/DDBJ whole genome shotgun (WGS) entry which is preliminary data.</text>
</comment>
<dbReference type="InterPro" id="IPR013766">
    <property type="entry name" value="Thioredoxin_domain"/>
</dbReference>
<evidence type="ECO:0000313" key="9">
    <source>
        <dbReference type="Proteomes" id="UP001500967"/>
    </source>
</evidence>